<reference evidence="7 8" key="1">
    <citation type="submission" date="2021-03" db="EMBL/GenBank/DDBJ databases">
        <title>Assistant Professor.</title>
        <authorList>
            <person name="Huq M.A."/>
        </authorList>
    </citation>
    <scope>NUCLEOTIDE SEQUENCE [LARGE SCALE GENOMIC DNA]</scope>
    <source>
        <strain evidence="7 8">MAH-29</strain>
    </source>
</reference>
<dbReference type="Pfam" id="PF08281">
    <property type="entry name" value="Sigma70_r4_2"/>
    <property type="match status" value="1"/>
</dbReference>
<dbReference type="NCBIfam" id="TIGR02985">
    <property type="entry name" value="Sig70_bacteroi1"/>
    <property type="match status" value="1"/>
</dbReference>
<keyword evidence="4" id="KW-0804">Transcription</keyword>
<organism evidence="7 8">
    <name type="scientific">Niastella soli</name>
    <dbReference type="NCBI Taxonomy" id="2821487"/>
    <lineage>
        <taxon>Bacteria</taxon>
        <taxon>Pseudomonadati</taxon>
        <taxon>Bacteroidota</taxon>
        <taxon>Chitinophagia</taxon>
        <taxon>Chitinophagales</taxon>
        <taxon>Chitinophagaceae</taxon>
        <taxon>Niastella</taxon>
    </lineage>
</organism>
<dbReference type="InterPro" id="IPR013324">
    <property type="entry name" value="RNA_pol_sigma_r3/r4-like"/>
</dbReference>
<sequence length="190" mass="21915">MKLGAQEILILQEKMSYLQDEDSYKQLFYHFYPVLLSFCTAILNNKEDAEEVVSEVMLKVWTMGEALSRVENLTVYLFTAARNRSYDVLRKKKRSLPTVAISDTIQEFIIDKNSPEHLYTSEELEQFISKTVRALPTQSQLVFRLVKEQGLAYKQVTEVLGISLNTAETHMRLALKKIRTALDAFLADKK</sequence>
<dbReference type="InterPro" id="IPR014284">
    <property type="entry name" value="RNA_pol_sigma-70_dom"/>
</dbReference>
<proteinExistence type="inferred from homology"/>
<dbReference type="Gene3D" id="1.10.10.10">
    <property type="entry name" value="Winged helix-like DNA-binding domain superfamily/Winged helix DNA-binding domain"/>
    <property type="match status" value="1"/>
</dbReference>
<evidence type="ECO:0000313" key="7">
    <source>
        <dbReference type="EMBL" id="MBO9205464.1"/>
    </source>
</evidence>
<accession>A0ABS3Z5N2</accession>
<dbReference type="PANTHER" id="PTHR43133">
    <property type="entry name" value="RNA POLYMERASE ECF-TYPE SIGMA FACTO"/>
    <property type="match status" value="1"/>
</dbReference>
<dbReference type="InterPro" id="IPR013325">
    <property type="entry name" value="RNA_pol_sigma_r2"/>
</dbReference>
<evidence type="ECO:0000256" key="4">
    <source>
        <dbReference type="ARBA" id="ARBA00023163"/>
    </source>
</evidence>
<dbReference type="InterPro" id="IPR036388">
    <property type="entry name" value="WH-like_DNA-bd_sf"/>
</dbReference>
<evidence type="ECO:0000256" key="2">
    <source>
        <dbReference type="ARBA" id="ARBA00023015"/>
    </source>
</evidence>
<evidence type="ECO:0000256" key="1">
    <source>
        <dbReference type="ARBA" id="ARBA00010641"/>
    </source>
</evidence>
<dbReference type="InterPro" id="IPR013249">
    <property type="entry name" value="RNA_pol_sigma70_r4_t2"/>
</dbReference>
<evidence type="ECO:0000313" key="8">
    <source>
        <dbReference type="Proteomes" id="UP000677244"/>
    </source>
</evidence>
<dbReference type="EMBL" id="JAGHKO010000024">
    <property type="protein sequence ID" value="MBO9205464.1"/>
    <property type="molecule type" value="Genomic_DNA"/>
</dbReference>
<keyword evidence="8" id="KW-1185">Reference proteome</keyword>
<dbReference type="NCBIfam" id="TIGR02937">
    <property type="entry name" value="sigma70-ECF"/>
    <property type="match status" value="1"/>
</dbReference>
<keyword evidence="2" id="KW-0805">Transcription regulation</keyword>
<feature type="domain" description="RNA polymerase sigma factor 70 region 4 type 2" evidence="6">
    <location>
        <begin position="130"/>
        <end position="178"/>
    </location>
</feature>
<evidence type="ECO:0000256" key="3">
    <source>
        <dbReference type="ARBA" id="ARBA00023082"/>
    </source>
</evidence>
<evidence type="ECO:0000259" key="6">
    <source>
        <dbReference type="Pfam" id="PF08281"/>
    </source>
</evidence>
<feature type="domain" description="RNA polymerase sigma-70 region 2" evidence="5">
    <location>
        <begin position="28"/>
        <end position="94"/>
    </location>
</feature>
<dbReference type="InterPro" id="IPR007627">
    <property type="entry name" value="RNA_pol_sigma70_r2"/>
</dbReference>
<dbReference type="InterPro" id="IPR039425">
    <property type="entry name" value="RNA_pol_sigma-70-like"/>
</dbReference>
<evidence type="ECO:0000259" key="5">
    <source>
        <dbReference type="Pfam" id="PF04542"/>
    </source>
</evidence>
<dbReference type="Gene3D" id="1.10.1740.10">
    <property type="match status" value="1"/>
</dbReference>
<gene>
    <name evidence="7" type="ORF">J7I42_34560</name>
</gene>
<protein>
    <submittedName>
        <fullName evidence="7">RNA polymerase sigma-70 factor</fullName>
    </submittedName>
</protein>
<name>A0ABS3Z5N2_9BACT</name>
<dbReference type="SUPFAM" id="SSF88946">
    <property type="entry name" value="Sigma2 domain of RNA polymerase sigma factors"/>
    <property type="match status" value="1"/>
</dbReference>
<dbReference type="Pfam" id="PF04542">
    <property type="entry name" value="Sigma70_r2"/>
    <property type="match status" value="1"/>
</dbReference>
<keyword evidence="3" id="KW-0731">Sigma factor</keyword>
<dbReference type="PANTHER" id="PTHR43133:SF46">
    <property type="entry name" value="RNA POLYMERASE SIGMA-70 FACTOR ECF SUBFAMILY"/>
    <property type="match status" value="1"/>
</dbReference>
<comment type="similarity">
    <text evidence="1">Belongs to the sigma-70 factor family. ECF subfamily.</text>
</comment>
<dbReference type="InterPro" id="IPR014327">
    <property type="entry name" value="RNA_pol_sigma70_bacteroid"/>
</dbReference>
<dbReference type="SUPFAM" id="SSF88659">
    <property type="entry name" value="Sigma3 and sigma4 domains of RNA polymerase sigma factors"/>
    <property type="match status" value="1"/>
</dbReference>
<comment type="caution">
    <text evidence="7">The sequence shown here is derived from an EMBL/GenBank/DDBJ whole genome shotgun (WGS) entry which is preliminary data.</text>
</comment>
<dbReference type="RefSeq" id="WP_209145055.1">
    <property type="nucleotide sequence ID" value="NZ_JAGHKO010000024.1"/>
</dbReference>
<dbReference type="Proteomes" id="UP000677244">
    <property type="component" value="Unassembled WGS sequence"/>
</dbReference>